<evidence type="ECO:0000313" key="11">
    <source>
        <dbReference type="EMBL" id="QAT63146.1"/>
    </source>
</evidence>
<feature type="transmembrane region" description="Helical" evidence="9">
    <location>
        <begin position="99"/>
        <end position="130"/>
    </location>
</feature>
<dbReference type="EMBL" id="CP035282">
    <property type="protein sequence ID" value="QAT63146.1"/>
    <property type="molecule type" value="Genomic_DNA"/>
</dbReference>
<evidence type="ECO:0000256" key="7">
    <source>
        <dbReference type="ARBA" id="ARBA00023136"/>
    </source>
</evidence>
<keyword evidence="6 9" id="KW-1133">Transmembrane helix</keyword>
<dbReference type="Pfam" id="PF03553">
    <property type="entry name" value="Na_H_antiporter"/>
    <property type="match status" value="1"/>
</dbReference>
<dbReference type="AlphaFoldDB" id="A0A410QGS7"/>
<dbReference type="PANTHER" id="PTHR33451">
    <property type="entry name" value="MALATE-2H(+)/NA(+)-LACTATE ANTIPORTER"/>
    <property type="match status" value="1"/>
</dbReference>
<accession>A0A410QGS7</accession>
<evidence type="ECO:0000256" key="9">
    <source>
        <dbReference type="SAM" id="Phobius"/>
    </source>
</evidence>
<evidence type="ECO:0000256" key="4">
    <source>
        <dbReference type="ARBA" id="ARBA00022475"/>
    </source>
</evidence>
<feature type="transmembrane region" description="Helical" evidence="9">
    <location>
        <begin position="294"/>
        <end position="314"/>
    </location>
</feature>
<name>A0A410QGS7_9FIRM</name>
<dbReference type="OrthoDB" id="9762978at2"/>
<protein>
    <submittedName>
        <fullName evidence="11">Na+/H+ antiporter NhaC family protein</fullName>
    </submittedName>
</protein>
<organism evidence="11 12">
    <name type="scientific">Acidilutibacter cellobiosedens</name>
    <dbReference type="NCBI Taxonomy" id="2507161"/>
    <lineage>
        <taxon>Bacteria</taxon>
        <taxon>Bacillati</taxon>
        <taxon>Bacillota</taxon>
        <taxon>Tissierellia</taxon>
        <taxon>Tissierellales</taxon>
        <taxon>Acidilutibacteraceae</taxon>
        <taxon>Acidilutibacter</taxon>
    </lineage>
</organism>
<feature type="transmembrane region" description="Helical" evidence="9">
    <location>
        <begin position="251"/>
        <end position="274"/>
    </location>
</feature>
<evidence type="ECO:0000259" key="10">
    <source>
        <dbReference type="Pfam" id="PF03553"/>
    </source>
</evidence>
<dbReference type="PANTHER" id="PTHR33451:SF3">
    <property type="entry name" value="MALATE-2H(+)_NA(+)-LACTATE ANTIPORTER"/>
    <property type="match status" value="1"/>
</dbReference>
<keyword evidence="12" id="KW-1185">Reference proteome</keyword>
<keyword evidence="3" id="KW-0050">Antiport</keyword>
<feature type="transmembrane region" description="Helical" evidence="9">
    <location>
        <begin position="414"/>
        <end position="432"/>
    </location>
</feature>
<evidence type="ECO:0000313" key="12">
    <source>
        <dbReference type="Proteomes" id="UP000287969"/>
    </source>
</evidence>
<keyword evidence="2" id="KW-0813">Transport</keyword>
<dbReference type="InterPro" id="IPR018461">
    <property type="entry name" value="Na/H_Antiport_NhaC-like_C"/>
</dbReference>
<evidence type="ECO:0000256" key="2">
    <source>
        <dbReference type="ARBA" id="ARBA00022448"/>
    </source>
</evidence>
<gene>
    <name evidence="11" type="ORF">EQM13_17010</name>
</gene>
<keyword evidence="7 9" id="KW-0472">Membrane</keyword>
<dbReference type="GO" id="GO:0015297">
    <property type="term" value="F:antiporter activity"/>
    <property type="evidence" value="ECO:0007669"/>
    <property type="project" value="UniProtKB-KW"/>
</dbReference>
<feature type="domain" description="Na+/H+ antiporter NhaC-like C-terminal" evidence="10">
    <location>
        <begin position="149"/>
        <end position="432"/>
    </location>
</feature>
<evidence type="ECO:0000256" key="6">
    <source>
        <dbReference type="ARBA" id="ARBA00022989"/>
    </source>
</evidence>
<feature type="transmembrane region" description="Helical" evidence="9">
    <location>
        <begin position="335"/>
        <end position="360"/>
    </location>
</feature>
<dbReference type="RefSeq" id="WP_071139368.1">
    <property type="nucleotide sequence ID" value="NZ_CP035282.1"/>
</dbReference>
<evidence type="ECO:0000256" key="3">
    <source>
        <dbReference type="ARBA" id="ARBA00022449"/>
    </source>
</evidence>
<reference evidence="12" key="1">
    <citation type="submission" date="2019-01" db="EMBL/GenBank/DDBJ databases">
        <title>Draft genomes of a novel of Sporanaerobacter strains.</title>
        <authorList>
            <person name="Ma S."/>
        </authorList>
    </citation>
    <scope>NUCLEOTIDE SEQUENCE [LARGE SCALE GENOMIC DNA]</scope>
    <source>
        <strain evidence="12">NJN-17</strain>
    </source>
</reference>
<feature type="transmembrane region" description="Helical" evidence="9">
    <location>
        <begin position="61"/>
        <end position="79"/>
    </location>
</feature>
<evidence type="ECO:0000256" key="1">
    <source>
        <dbReference type="ARBA" id="ARBA00004651"/>
    </source>
</evidence>
<feature type="transmembrane region" description="Helical" evidence="9">
    <location>
        <begin position="22"/>
        <end position="40"/>
    </location>
</feature>
<evidence type="ECO:0000256" key="8">
    <source>
        <dbReference type="ARBA" id="ARBA00038435"/>
    </source>
</evidence>
<comment type="subcellular location">
    <subcellularLocation>
        <location evidence="1">Cell membrane</location>
        <topology evidence="1">Multi-pass membrane protein</topology>
    </subcellularLocation>
</comment>
<feature type="transmembrane region" description="Helical" evidence="9">
    <location>
        <begin position="181"/>
        <end position="199"/>
    </location>
</feature>
<dbReference type="GO" id="GO:0005886">
    <property type="term" value="C:plasma membrane"/>
    <property type="evidence" value="ECO:0007669"/>
    <property type="project" value="UniProtKB-SubCell"/>
</dbReference>
<comment type="similarity">
    <text evidence="8">Belongs to the NhaC Na(+)/H(+) (TC 2.A.35) antiporter family.</text>
</comment>
<sequence>MDLIVGIAFSFFALIFFLYKDFHIEFSVLICFFIFFIIALKRGYSFKSVLKMAYEGGKKSLVVAKILILIGIITASWMASGTVQSIVYYGIKIINPDFFIVYTFLICTVVSYMLGTAFGTVGTVGVALMVMAKGGNLNPNIVSGAIISGAYFGDRCSPMSSSAHLVRNLTDTDIYSNIKNMVKTSIIPFIVSFFIYFIISLNNPLKLAENNLNFEIEKLFTINFLMLLPAIVILLLSCFKVNVNKSMILSIVTACIIAMFIQKVSFYKLVKYIIFGYKIDKNTFLKNILKGGGILSMAKSSFLVLISCGLAGIIESSNMLDGLYKIFNNISTHSILFLATLLVSIIVSSFGGNQSIAIVLTAEIMRSTYEKLNISNSDFAVSIENTAVVLSPFIPWNIGGLIPTRTLNISSVGYQGYAFYLYLIPVWNLMYLKIKETGKRKAT</sequence>
<evidence type="ECO:0000256" key="5">
    <source>
        <dbReference type="ARBA" id="ARBA00022692"/>
    </source>
</evidence>
<proteinExistence type="inferred from homology"/>
<dbReference type="KEGG" id="spoa:EQM13_17010"/>
<dbReference type="InterPro" id="IPR052180">
    <property type="entry name" value="NhaC_Na-H+_Antiporter"/>
</dbReference>
<dbReference type="Proteomes" id="UP000287969">
    <property type="component" value="Chromosome"/>
</dbReference>
<keyword evidence="4" id="KW-1003">Cell membrane</keyword>
<feature type="transmembrane region" description="Helical" evidence="9">
    <location>
        <begin position="219"/>
        <end position="239"/>
    </location>
</feature>
<keyword evidence="5 9" id="KW-0812">Transmembrane</keyword>